<dbReference type="Gene3D" id="3.30.70.330">
    <property type="match status" value="1"/>
</dbReference>
<keyword evidence="15" id="KW-1185">Reference proteome</keyword>
<feature type="compositionally biased region" description="Polar residues" evidence="10">
    <location>
        <begin position="310"/>
        <end position="319"/>
    </location>
</feature>
<feature type="compositionally biased region" description="Polar residues" evidence="10">
    <location>
        <begin position="887"/>
        <end position="905"/>
    </location>
</feature>
<feature type="zinc finger region" description="C3H1-type" evidence="9">
    <location>
        <begin position="189"/>
        <end position="216"/>
    </location>
</feature>
<dbReference type="CDD" id="cd16618">
    <property type="entry name" value="mRING-HC-C4C4_CNOT4"/>
    <property type="match status" value="1"/>
</dbReference>
<feature type="domain" description="RRM" evidence="12">
    <location>
        <begin position="106"/>
        <end position="192"/>
    </location>
</feature>
<evidence type="ECO:0000256" key="5">
    <source>
        <dbReference type="ARBA" id="ARBA00022884"/>
    </source>
</evidence>
<dbReference type="InterPro" id="IPR000571">
    <property type="entry name" value="Znf_CCCH"/>
</dbReference>
<feature type="region of interest" description="Disordered" evidence="10">
    <location>
        <begin position="403"/>
        <end position="470"/>
    </location>
</feature>
<dbReference type="Gene3D" id="3.30.40.10">
    <property type="entry name" value="Zinc/RING finger domain, C3HC4 (zinc finger)"/>
    <property type="match status" value="1"/>
</dbReference>
<feature type="compositionally biased region" description="Polar residues" evidence="10">
    <location>
        <begin position="265"/>
        <end position="280"/>
    </location>
</feature>
<dbReference type="GO" id="GO:0030014">
    <property type="term" value="C:CCR4-NOT complex"/>
    <property type="evidence" value="ECO:0007669"/>
    <property type="project" value="InterPro"/>
</dbReference>
<dbReference type="SUPFAM" id="SSF57850">
    <property type="entry name" value="RING/U-box"/>
    <property type="match status" value="1"/>
</dbReference>
<dbReference type="InterPro" id="IPR035979">
    <property type="entry name" value="RBD_domain_sf"/>
</dbReference>
<dbReference type="FunFam" id="3.30.40.10:FF:000006">
    <property type="entry name" value="CCR4-NOT transcription complex subunit 4"/>
    <property type="match status" value="1"/>
</dbReference>
<dbReference type="GO" id="GO:0016567">
    <property type="term" value="P:protein ubiquitination"/>
    <property type="evidence" value="ECO:0007669"/>
    <property type="project" value="TreeGrafter"/>
</dbReference>
<keyword evidence="4 9" id="KW-0862">Zinc</keyword>
<keyword evidence="6" id="KW-0175">Coiled coil</keyword>
<sequence length="1070" mass="115698">MASEESEVCPLCMEPMEADDLAFYPCDCRYQVCRFCWAKIINEENGLCPACRKEYNSEKPALYKPVSETDDTKLKSNRKRKDHLKKTKLNAEMLKLLPELRVVQPNLIFVVGLPAWICKDKEVLKGLEYFGRYGKVFKVEINQNQTFGGPQGQPSFSAYITFCRSEDAMRSIRELDQGMLHGRPLRVSLGTTKYCSQFLRGTKCTKHECMYLHELGDPAASFTKEEMQAGKHTEYMNKLLIDYSASTQSISSNSGQNGGLVESLDSGSASSTVFSKNLSGSDPIPGSTKEPPLHPAAPNRGRHRVDNTIDRTSLSSPTKSAALHHQPQSRQQSDPDGHSTNTVGDGRKHRTHRSDYSSYSDYLPSELTDDPNFTTVKENAWNRSATSSNYASSEMHKTKSVANTFGQSHGNGLDGKSTRGHLRTNDSRRGHSNRSEHGRIAGNHKPPTDCLFTSLDHPTPGGASSNKTNITRATTTCTTNTSNTNNSNTDSSDWHCQLSTSDSCGHLASYGDEPVDIDFDPFRESQQGLAELLAAEVNKLGVTDDESMTGPYNLNGHFPLPSRDTSDPLNFSCSPRVESTGGDNGFPDYTNANGPTPFAWLPNFTHSDTSIRGDSNSRNVQCAAANATLFTPRIYPPPPGFEENVRVLQQTDSSLFSSPNPSLMEFGLSESPCSPMSQLAAMGCYGNGSNLAQANGPLDGSSPAFPFGHPPPSGKIDMANFETNNGSSATVGSPNSPMQCGAGTMYRSPYPSADGSPLFRLEQALPRLDPQQQQVMANLFAATFNTASAMLNSRCQSAPGDSKSASRCSPNFDLTTFFNQLVRHAPFLQSLGAHTNLNAWTNMNGNTRTPGGGGLPETVLDSSTALSAAASMLFPPMQFQTRSTDLLNTDESSSGPDGSVFSNYNFPPGLPKQSSFPLHLAVSEASSDKSLFNNLPNSSAGASKDSPEISSSGTSHFSSLTWNLDDPAIVSSQLTAMTSGNSVLPTSTWKPSSDSNSSIDLLQQLWRSGSGVQSSSSATQPQSSLFDAHLTSAYSFSTQNGSPTSQPNNHRQQILRDPSLHPASNTQCAE</sequence>
<dbReference type="SMART" id="SM00361">
    <property type="entry name" value="RRM_1"/>
    <property type="match status" value="1"/>
</dbReference>
<feature type="region of interest" description="Disordered" evidence="10">
    <location>
        <begin position="887"/>
        <end position="906"/>
    </location>
</feature>
<evidence type="ECO:0000313" key="14">
    <source>
        <dbReference type="EMBL" id="KAF7255949.1"/>
    </source>
</evidence>
<dbReference type="PANTHER" id="PTHR12603">
    <property type="entry name" value="CCR4-NOT TRANSCRIPTION COMPLEX RELATED"/>
    <property type="match status" value="1"/>
</dbReference>
<dbReference type="InterPro" id="IPR003954">
    <property type="entry name" value="RRM_euk-type"/>
</dbReference>
<dbReference type="PROSITE" id="PS50102">
    <property type="entry name" value="RRM"/>
    <property type="match status" value="1"/>
</dbReference>
<evidence type="ECO:0000256" key="4">
    <source>
        <dbReference type="ARBA" id="ARBA00022833"/>
    </source>
</evidence>
<keyword evidence="5 8" id="KW-0694">RNA-binding</keyword>
<feature type="compositionally biased region" description="Polar residues" evidence="10">
    <location>
        <begin position="1036"/>
        <end position="1052"/>
    </location>
</feature>
<evidence type="ECO:0000259" key="13">
    <source>
        <dbReference type="PROSITE" id="PS50103"/>
    </source>
</evidence>
<dbReference type="CDD" id="cd12438">
    <property type="entry name" value="RRM_CNOT4"/>
    <property type="match status" value="1"/>
</dbReference>
<feature type="compositionally biased region" description="Polar residues" evidence="10">
    <location>
        <begin position="326"/>
        <end position="343"/>
    </location>
</feature>
<evidence type="ECO:0000256" key="10">
    <source>
        <dbReference type="SAM" id="MobiDB-lite"/>
    </source>
</evidence>
<evidence type="ECO:0000259" key="12">
    <source>
        <dbReference type="PROSITE" id="PS50102"/>
    </source>
</evidence>
<comment type="subcellular location">
    <subcellularLocation>
        <location evidence="1">Nucleus</location>
    </subcellularLocation>
</comment>
<dbReference type="InterPro" id="IPR012677">
    <property type="entry name" value="Nucleotide-bd_a/b_plait_sf"/>
</dbReference>
<feature type="domain" description="C3H1-type" evidence="13">
    <location>
        <begin position="189"/>
        <end position="216"/>
    </location>
</feature>
<dbReference type="OrthoDB" id="1923159at2759"/>
<evidence type="ECO:0000259" key="11">
    <source>
        <dbReference type="PROSITE" id="PS50089"/>
    </source>
</evidence>
<dbReference type="GO" id="GO:0005634">
    <property type="term" value="C:nucleus"/>
    <property type="evidence" value="ECO:0007669"/>
    <property type="project" value="UniProtKB-SubCell"/>
</dbReference>
<evidence type="ECO:0000256" key="9">
    <source>
        <dbReference type="PROSITE-ProRule" id="PRU00723"/>
    </source>
</evidence>
<evidence type="ECO:0000256" key="3">
    <source>
        <dbReference type="ARBA" id="ARBA00022771"/>
    </source>
</evidence>
<dbReference type="PANTHER" id="PTHR12603:SF0">
    <property type="entry name" value="CCR4-NOT TRANSCRIPTION COMPLEX SUBUNIT 4"/>
    <property type="match status" value="1"/>
</dbReference>
<dbReference type="Proteomes" id="UP000822476">
    <property type="component" value="Unassembled WGS sequence"/>
</dbReference>
<gene>
    <name evidence="14" type="ORF">EG68_06673</name>
</gene>
<evidence type="ECO:0000313" key="15">
    <source>
        <dbReference type="Proteomes" id="UP000822476"/>
    </source>
</evidence>
<dbReference type="GO" id="GO:0008270">
    <property type="term" value="F:zinc ion binding"/>
    <property type="evidence" value="ECO:0007669"/>
    <property type="project" value="UniProtKB-KW"/>
</dbReference>
<dbReference type="InterPro" id="IPR000504">
    <property type="entry name" value="RRM_dom"/>
</dbReference>
<feature type="compositionally biased region" description="Basic and acidic residues" evidence="10">
    <location>
        <begin position="423"/>
        <end position="439"/>
    </location>
</feature>
<evidence type="ECO:0000256" key="6">
    <source>
        <dbReference type="ARBA" id="ARBA00023054"/>
    </source>
</evidence>
<dbReference type="PROSITE" id="PS50089">
    <property type="entry name" value="ZF_RING_2"/>
    <property type="match status" value="1"/>
</dbReference>
<dbReference type="SUPFAM" id="SSF54928">
    <property type="entry name" value="RNA-binding domain, RBD"/>
    <property type="match status" value="1"/>
</dbReference>
<keyword evidence="3 9" id="KW-0863">Zinc-finger</keyword>
<feature type="region of interest" description="Disordered" evidence="10">
    <location>
        <begin position="1036"/>
        <end position="1070"/>
    </location>
</feature>
<keyword evidence="2 9" id="KW-0479">Metal-binding</keyword>
<dbReference type="GO" id="GO:0004842">
    <property type="term" value="F:ubiquitin-protein transferase activity"/>
    <property type="evidence" value="ECO:0007669"/>
    <property type="project" value="InterPro"/>
</dbReference>
<protein>
    <recommendedName>
        <fullName evidence="16">CCR4-NOT transcription complex subunit 4</fullName>
    </recommendedName>
</protein>
<accession>A0A8S9YM42</accession>
<dbReference type="InterPro" id="IPR039515">
    <property type="entry name" value="NOT4_mRING-HC-C4C4"/>
</dbReference>
<dbReference type="InterPro" id="IPR001841">
    <property type="entry name" value="Znf_RING"/>
</dbReference>
<feature type="domain" description="RING-type" evidence="11">
    <location>
        <begin position="9"/>
        <end position="52"/>
    </location>
</feature>
<evidence type="ECO:0000256" key="7">
    <source>
        <dbReference type="ARBA" id="ARBA00023242"/>
    </source>
</evidence>
<evidence type="ECO:0000256" key="8">
    <source>
        <dbReference type="PROSITE-ProRule" id="PRU00176"/>
    </source>
</evidence>
<reference evidence="14" key="1">
    <citation type="submission" date="2019-07" db="EMBL/GenBank/DDBJ databases">
        <title>Annotation for the trematode Paragonimus miyazaki's.</title>
        <authorList>
            <person name="Choi Y.-J."/>
        </authorList>
    </citation>
    <scope>NUCLEOTIDE SEQUENCE</scope>
    <source>
        <strain evidence="14">Japan</strain>
    </source>
</reference>
<dbReference type="InterPro" id="IPR034261">
    <property type="entry name" value="CNOT4_RRM"/>
</dbReference>
<dbReference type="InterPro" id="IPR039780">
    <property type="entry name" value="Mot2"/>
</dbReference>
<dbReference type="PROSITE" id="PS50103">
    <property type="entry name" value="ZF_C3H1"/>
    <property type="match status" value="1"/>
</dbReference>
<dbReference type="EMBL" id="JTDE01003531">
    <property type="protein sequence ID" value="KAF7255949.1"/>
    <property type="molecule type" value="Genomic_DNA"/>
</dbReference>
<feature type="region of interest" description="Disordered" evidence="10">
    <location>
        <begin position="249"/>
        <end position="371"/>
    </location>
</feature>
<evidence type="ECO:0000256" key="1">
    <source>
        <dbReference type="ARBA" id="ARBA00004123"/>
    </source>
</evidence>
<organism evidence="14 15">
    <name type="scientific">Paragonimus skrjabini miyazakii</name>
    <dbReference type="NCBI Taxonomy" id="59628"/>
    <lineage>
        <taxon>Eukaryota</taxon>
        <taxon>Metazoa</taxon>
        <taxon>Spiralia</taxon>
        <taxon>Lophotrochozoa</taxon>
        <taxon>Platyhelminthes</taxon>
        <taxon>Trematoda</taxon>
        <taxon>Digenea</taxon>
        <taxon>Plagiorchiida</taxon>
        <taxon>Troglotremata</taxon>
        <taxon>Troglotrematidae</taxon>
        <taxon>Paragonimus</taxon>
    </lineage>
</organism>
<proteinExistence type="predicted"/>
<evidence type="ECO:0000256" key="2">
    <source>
        <dbReference type="ARBA" id="ARBA00022723"/>
    </source>
</evidence>
<name>A0A8S9YM42_9TREM</name>
<dbReference type="Pfam" id="PF14570">
    <property type="entry name" value="zf-RING_4"/>
    <property type="match status" value="1"/>
</dbReference>
<comment type="caution">
    <text evidence="14">The sequence shown here is derived from an EMBL/GenBank/DDBJ whole genome shotgun (WGS) entry which is preliminary data.</text>
</comment>
<dbReference type="AlphaFoldDB" id="A0A8S9YM42"/>
<dbReference type="GO" id="GO:0003723">
    <property type="term" value="F:RNA binding"/>
    <property type="evidence" value="ECO:0007669"/>
    <property type="project" value="UniProtKB-UniRule"/>
</dbReference>
<keyword evidence="7" id="KW-0539">Nucleus</keyword>
<dbReference type="InterPro" id="IPR013083">
    <property type="entry name" value="Znf_RING/FYVE/PHD"/>
</dbReference>
<evidence type="ECO:0008006" key="16">
    <source>
        <dbReference type="Google" id="ProtNLM"/>
    </source>
</evidence>